<dbReference type="CDD" id="cd11069">
    <property type="entry name" value="CYP_FUM15-like"/>
    <property type="match status" value="1"/>
</dbReference>
<name>A0A9N9BS40_9GLOM</name>
<dbReference type="Proteomes" id="UP000789759">
    <property type="component" value="Unassembled WGS sequence"/>
</dbReference>
<evidence type="ECO:0000256" key="7">
    <source>
        <dbReference type="ARBA" id="ARBA00023033"/>
    </source>
</evidence>
<keyword evidence="5 9" id="KW-0560">Oxidoreductase</keyword>
<feature type="transmembrane region" description="Helical" evidence="10">
    <location>
        <begin position="6"/>
        <end position="25"/>
    </location>
</feature>
<protein>
    <submittedName>
        <fullName evidence="11">10855_t:CDS:1</fullName>
    </submittedName>
</protein>
<comment type="cofactor">
    <cofactor evidence="1 8">
        <name>heme</name>
        <dbReference type="ChEBI" id="CHEBI:30413"/>
    </cofactor>
</comment>
<keyword evidence="10" id="KW-0812">Transmembrane</keyword>
<dbReference type="SUPFAM" id="SSF48264">
    <property type="entry name" value="Cytochrome P450"/>
    <property type="match status" value="1"/>
</dbReference>
<evidence type="ECO:0000256" key="1">
    <source>
        <dbReference type="ARBA" id="ARBA00001971"/>
    </source>
</evidence>
<dbReference type="InterPro" id="IPR002401">
    <property type="entry name" value="Cyt_P450_E_grp-I"/>
</dbReference>
<dbReference type="GO" id="GO:0016705">
    <property type="term" value="F:oxidoreductase activity, acting on paired donors, with incorporation or reduction of molecular oxygen"/>
    <property type="evidence" value="ECO:0007669"/>
    <property type="project" value="InterPro"/>
</dbReference>
<reference evidence="11" key="1">
    <citation type="submission" date="2021-06" db="EMBL/GenBank/DDBJ databases">
        <authorList>
            <person name="Kallberg Y."/>
            <person name="Tangrot J."/>
            <person name="Rosling A."/>
        </authorList>
    </citation>
    <scope>NUCLEOTIDE SEQUENCE</scope>
    <source>
        <strain evidence="11">FL966</strain>
    </source>
</reference>
<evidence type="ECO:0000313" key="12">
    <source>
        <dbReference type="Proteomes" id="UP000789759"/>
    </source>
</evidence>
<keyword evidence="10" id="KW-0472">Membrane</keyword>
<evidence type="ECO:0000256" key="5">
    <source>
        <dbReference type="ARBA" id="ARBA00023002"/>
    </source>
</evidence>
<dbReference type="PANTHER" id="PTHR24305">
    <property type="entry name" value="CYTOCHROME P450"/>
    <property type="match status" value="1"/>
</dbReference>
<dbReference type="InterPro" id="IPR050121">
    <property type="entry name" value="Cytochrome_P450_monoxygenase"/>
</dbReference>
<comment type="caution">
    <text evidence="11">The sequence shown here is derived from an EMBL/GenBank/DDBJ whole genome shotgun (WGS) entry which is preliminary data.</text>
</comment>
<dbReference type="GO" id="GO:0004497">
    <property type="term" value="F:monooxygenase activity"/>
    <property type="evidence" value="ECO:0007669"/>
    <property type="project" value="UniProtKB-KW"/>
</dbReference>
<dbReference type="OrthoDB" id="1470350at2759"/>
<feature type="non-terminal residue" evidence="11">
    <location>
        <position position="1"/>
    </location>
</feature>
<dbReference type="PROSITE" id="PS00086">
    <property type="entry name" value="CYTOCHROME_P450"/>
    <property type="match status" value="1"/>
</dbReference>
<evidence type="ECO:0000313" key="11">
    <source>
        <dbReference type="EMBL" id="CAG8575790.1"/>
    </source>
</evidence>
<dbReference type="PRINTS" id="PR00463">
    <property type="entry name" value="EP450I"/>
</dbReference>
<evidence type="ECO:0000256" key="4">
    <source>
        <dbReference type="ARBA" id="ARBA00022723"/>
    </source>
</evidence>
<keyword evidence="7 9" id="KW-0503">Monooxygenase</keyword>
<organism evidence="11 12">
    <name type="scientific">Cetraspora pellucida</name>
    <dbReference type="NCBI Taxonomy" id="1433469"/>
    <lineage>
        <taxon>Eukaryota</taxon>
        <taxon>Fungi</taxon>
        <taxon>Fungi incertae sedis</taxon>
        <taxon>Mucoromycota</taxon>
        <taxon>Glomeromycotina</taxon>
        <taxon>Glomeromycetes</taxon>
        <taxon>Diversisporales</taxon>
        <taxon>Gigasporaceae</taxon>
        <taxon>Cetraspora</taxon>
    </lineage>
</organism>
<keyword evidence="6 8" id="KW-0408">Iron</keyword>
<dbReference type="PRINTS" id="PR00385">
    <property type="entry name" value="P450"/>
</dbReference>
<dbReference type="InterPro" id="IPR017972">
    <property type="entry name" value="Cyt_P450_CS"/>
</dbReference>
<evidence type="ECO:0000256" key="10">
    <source>
        <dbReference type="SAM" id="Phobius"/>
    </source>
</evidence>
<keyword evidence="12" id="KW-1185">Reference proteome</keyword>
<evidence type="ECO:0000256" key="8">
    <source>
        <dbReference type="PIRSR" id="PIRSR602401-1"/>
    </source>
</evidence>
<dbReference type="EMBL" id="CAJVQA010003489">
    <property type="protein sequence ID" value="CAG8575790.1"/>
    <property type="molecule type" value="Genomic_DNA"/>
</dbReference>
<evidence type="ECO:0000256" key="6">
    <source>
        <dbReference type="ARBA" id="ARBA00023004"/>
    </source>
</evidence>
<evidence type="ECO:0000256" key="2">
    <source>
        <dbReference type="ARBA" id="ARBA00010617"/>
    </source>
</evidence>
<keyword evidence="10" id="KW-1133">Transmembrane helix</keyword>
<dbReference type="PANTHER" id="PTHR24305:SF166">
    <property type="entry name" value="CYTOCHROME P450 12A4, MITOCHONDRIAL-RELATED"/>
    <property type="match status" value="1"/>
</dbReference>
<keyword evidence="3 8" id="KW-0349">Heme</keyword>
<dbReference type="GO" id="GO:0020037">
    <property type="term" value="F:heme binding"/>
    <property type="evidence" value="ECO:0007669"/>
    <property type="project" value="InterPro"/>
</dbReference>
<proteinExistence type="inferred from homology"/>
<keyword evidence="4 8" id="KW-0479">Metal-binding</keyword>
<accession>A0A9N9BS40</accession>
<gene>
    <name evidence="11" type="ORF">CPELLU_LOCUS5859</name>
</gene>
<dbReference type="AlphaFoldDB" id="A0A9N9BS40"/>
<sequence length="548" mass="62286">MYFYLAAIVAIISYYLYKFYIYPLYLSPLRKIPGPPVDNLILGNFASPPFLNKELGEAFVHLVKQYGGIVRFHGLLNEQNLIISDQKLIQQVLLSRSYDYPKFFLNKAIVKELFGEGIVIAEGDSHKRQRNVMTPSFAFANVKEMAPKFVQAGHKLKEIWIKQIGDKEEERITITDLIPKITLDIIGLVGFNYEFNSTSSGSELAQAFKSIVSRNYPPLYIALLKFFPFIRLLPTPSNNKYFNSIKIIANISEKLVVEQNNSLVQGTDFLSLIIKANDNLPVNDQLTHKELISQVMTLLLAGHETTSNALSWALYFLAKHPDAQDRLRKEVSEVLTNRDYFPTVDEIERLKYLECVIKETLRVIPPVSALLRHTSKDEIMNGYLVTKNTPLWIPVYTIHRDPLIWGDDAEDFNPSRWLDPEVKSKITHTNFLPFGAGPKNCLGMKMAYLEFKSLLSVIIRNFEFKLVEGFTFKTKLGALSKPSPGIDLWMSNVPNSRVVDDPPIEVSEQPLHHNPDRSRVQIVPDVAVYPDTAFVSRVAFSAVIPPPP</sequence>
<dbReference type="InterPro" id="IPR001128">
    <property type="entry name" value="Cyt_P450"/>
</dbReference>
<dbReference type="InterPro" id="IPR036396">
    <property type="entry name" value="Cyt_P450_sf"/>
</dbReference>
<feature type="binding site" description="axial binding residue" evidence="8">
    <location>
        <position position="441"/>
    </location>
    <ligand>
        <name>heme</name>
        <dbReference type="ChEBI" id="CHEBI:30413"/>
    </ligand>
    <ligandPart>
        <name>Fe</name>
        <dbReference type="ChEBI" id="CHEBI:18248"/>
    </ligandPart>
</feature>
<dbReference type="Gene3D" id="1.10.630.10">
    <property type="entry name" value="Cytochrome P450"/>
    <property type="match status" value="1"/>
</dbReference>
<dbReference type="GO" id="GO:0005506">
    <property type="term" value="F:iron ion binding"/>
    <property type="evidence" value="ECO:0007669"/>
    <property type="project" value="InterPro"/>
</dbReference>
<dbReference type="Pfam" id="PF00067">
    <property type="entry name" value="p450"/>
    <property type="match status" value="1"/>
</dbReference>
<evidence type="ECO:0000256" key="3">
    <source>
        <dbReference type="ARBA" id="ARBA00022617"/>
    </source>
</evidence>
<dbReference type="FunFam" id="1.10.630.10:FF:000182">
    <property type="entry name" value="Cytochrome P450 3A4"/>
    <property type="match status" value="1"/>
</dbReference>
<comment type="similarity">
    <text evidence="2 9">Belongs to the cytochrome P450 family.</text>
</comment>
<evidence type="ECO:0000256" key="9">
    <source>
        <dbReference type="RuleBase" id="RU000461"/>
    </source>
</evidence>